<dbReference type="HAMAP" id="MF_00061">
    <property type="entry name" value="IspE"/>
    <property type="match status" value="1"/>
</dbReference>
<keyword evidence="6 9" id="KW-0418">Kinase</keyword>
<evidence type="ECO:0000256" key="4">
    <source>
        <dbReference type="ARBA" id="ARBA00022679"/>
    </source>
</evidence>
<dbReference type="Gene3D" id="3.30.70.890">
    <property type="entry name" value="GHMP kinase, C-terminal domain"/>
    <property type="match status" value="1"/>
</dbReference>
<sequence length="318" mass="32781">MLSQMASEAPFAGGADGPFAGLPAGADARVVWAPAKVNLHLEILGKRADGYHAVETLILAIDLFDTLEVRDDPSGRLTLACDPPGLPTGPANLVYRAADALRRATGTTRGAAMRLVKRIPHEAGLGGGSSDAAAALAALNRLWGLNLTRAGLLAAAAEIGSDVGVFLSPPAGWCTGRGEVVEPETVGAPLHLVVVKPPVGLSTAEVYKRVTVPARPVNGDAVRAALRAGDAQAAARGLHNRLQEPAFAAAPVVESTYHRLAACGPLGCLLSGSGSSLFAVCRDGADAVRVATEFRVGAPPNELSSQVFVVRSYWPMPR</sequence>
<dbReference type="EMBL" id="NIDE01000017">
    <property type="protein sequence ID" value="OWK35990.1"/>
    <property type="molecule type" value="Genomic_DNA"/>
</dbReference>
<keyword evidence="13" id="KW-1185">Reference proteome</keyword>
<feature type="binding site" evidence="9">
    <location>
        <begin position="120"/>
        <end position="130"/>
    </location>
    <ligand>
        <name>ATP</name>
        <dbReference type="ChEBI" id="CHEBI:30616"/>
    </ligand>
</feature>
<accession>A0A225D319</accession>
<dbReference type="GO" id="GO:0005524">
    <property type="term" value="F:ATP binding"/>
    <property type="evidence" value="ECO:0007669"/>
    <property type="project" value="UniProtKB-UniRule"/>
</dbReference>
<protein>
    <recommendedName>
        <fullName evidence="3 9">4-diphosphocytidyl-2-C-methyl-D-erythritol kinase</fullName>
        <shortName evidence="9">CMK</shortName>
        <ecNumber evidence="2 9">2.7.1.148</ecNumber>
    </recommendedName>
    <alternativeName>
        <fullName evidence="8 9">4-(cytidine-5'-diphospho)-2-C-methyl-D-erythritol kinase</fullName>
    </alternativeName>
</protein>
<dbReference type="InterPro" id="IPR006204">
    <property type="entry name" value="GHMP_kinase_N_dom"/>
</dbReference>
<dbReference type="SUPFAM" id="SSF54211">
    <property type="entry name" value="Ribosomal protein S5 domain 2-like"/>
    <property type="match status" value="1"/>
</dbReference>
<dbReference type="Pfam" id="PF08544">
    <property type="entry name" value="GHMP_kinases_C"/>
    <property type="match status" value="1"/>
</dbReference>
<dbReference type="GO" id="GO:0050515">
    <property type="term" value="F:4-(cytidine 5'-diphospho)-2-C-methyl-D-erythritol kinase activity"/>
    <property type="evidence" value="ECO:0007669"/>
    <property type="project" value="UniProtKB-UniRule"/>
</dbReference>
<evidence type="ECO:0000313" key="13">
    <source>
        <dbReference type="Proteomes" id="UP000214646"/>
    </source>
</evidence>
<feature type="active site" evidence="9">
    <location>
        <position position="36"/>
    </location>
</feature>
<dbReference type="PIRSF" id="PIRSF010376">
    <property type="entry name" value="IspE"/>
    <property type="match status" value="1"/>
</dbReference>
<dbReference type="OrthoDB" id="9809438at2"/>
<name>A0A225D319_9BACT</name>
<dbReference type="GO" id="GO:0016114">
    <property type="term" value="P:terpenoid biosynthetic process"/>
    <property type="evidence" value="ECO:0007669"/>
    <property type="project" value="UniProtKB-UniRule"/>
</dbReference>
<feature type="domain" description="GHMP kinase C-terminal" evidence="11">
    <location>
        <begin position="223"/>
        <end position="294"/>
    </location>
</feature>
<organism evidence="12 13">
    <name type="scientific">Fimbriiglobus ruber</name>
    <dbReference type="NCBI Taxonomy" id="1908690"/>
    <lineage>
        <taxon>Bacteria</taxon>
        <taxon>Pseudomonadati</taxon>
        <taxon>Planctomycetota</taxon>
        <taxon>Planctomycetia</taxon>
        <taxon>Gemmatales</taxon>
        <taxon>Gemmataceae</taxon>
        <taxon>Fimbriiglobus</taxon>
    </lineage>
</organism>
<keyword evidence="9" id="KW-0414">Isoprene biosynthesis</keyword>
<dbReference type="Gene3D" id="3.30.230.10">
    <property type="match status" value="1"/>
</dbReference>
<evidence type="ECO:0000256" key="1">
    <source>
        <dbReference type="ARBA" id="ARBA00009684"/>
    </source>
</evidence>
<dbReference type="NCBIfam" id="TIGR00154">
    <property type="entry name" value="ispE"/>
    <property type="match status" value="1"/>
</dbReference>
<gene>
    <name evidence="9" type="primary">ispE</name>
    <name evidence="12" type="ORF">FRUB_08553</name>
</gene>
<evidence type="ECO:0000256" key="6">
    <source>
        <dbReference type="ARBA" id="ARBA00022777"/>
    </source>
</evidence>
<dbReference type="InterPro" id="IPR013750">
    <property type="entry name" value="GHMP_kinase_C_dom"/>
</dbReference>
<dbReference type="InterPro" id="IPR004424">
    <property type="entry name" value="IspE"/>
</dbReference>
<comment type="pathway">
    <text evidence="9">Isoprenoid biosynthesis; isopentenyl diphosphate biosynthesis via DXP pathway; isopentenyl diphosphate from 1-deoxy-D-xylulose 5-phosphate: step 3/6.</text>
</comment>
<comment type="function">
    <text evidence="9">Catalyzes the phosphorylation of the position 2 hydroxy group of 4-diphosphocytidyl-2C-methyl-D-erythritol.</text>
</comment>
<dbReference type="SUPFAM" id="SSF55060">
    <property type="entry name" value="GHMP Kinase, C-terminal domain"/>
    <property type="match status" value="1"/>
</dbReference>
<dbReference type="AlphaFoldDB" id="A0A225D319"/>
<proteinExistence type="inferred from homology"/>
<evidence type="ECO:0000256" key="2">
    <source>
        <dbReference type="ARBA" id="ARBA00012052"/>
    </source>
</evidence>
<keyword evidence="5 9" id="KW-0547">Nucleotide-binding</keyword>
<evidence type="ECO:0000256" key="7">
    <source>
        <dbReference type="ARBA" id="ARBA00022840"/>
    </source>
</evidence>
<dbReference type="Proteomes" id="UP000214646">
    <property type="component" value="Unassembled WGS sequence"/>
</dbReference>
<dbReference type="PANTHER" id="PTHR43527:SF2">
    <property type="entry name" value="4-DIPHOSPHOCYTIDYL-2-C-METHYL-D-ERYTHRITOL KINASE, CHLOROPLASTIC"/>
    <property type="match status" value="1"/>
</dbReference>
<dbReference type="InterPro" id="IPR036554">
    <property type="entry name" value="GHMP_kinase_C_sf"/>
</dbReference>
<comment type="caution">
    <text evidence="12">The sequence shown here is derived from an EMBL/GenBank/DDBJ whole genome shotgun (WGS) entry which is preliminary data.</text>
</comment>
<keyword evidence="7 9" id="KW-0067">ATP-binding</keyword>
<feature type="active site" evidence="9">
    <location>
        <position position="162"/>
    </location>
</feature>
<evidence type="ECO:0000259" key="11">
    <source>
        <dbReference type="Pfam" id="PF08544"/>
    </source>
</evidence>
<evidence type="ECO:0000256" key="8">
    <source>
        <dbReference type="ARBA" id="ARBA00032554"/>
    </source>
</evidence>
<comment type="similarity">
    <text evidence="1 9">Belongs to the GHMP kinase family. IspE subfamily.</text>
</comment>
<dbReference type="RefSeq" id="WP_161967955.1">
    <property type="nucleotide sequence ID" value="NZ_NIDE01000017.1"/>
</dbReference>
<feature type="domain" description="GHMP kinase N-terminal" evidence="10">
    <location>
        <begin position="92"/>
        <end position="163"/>
    </location>
</feature>
<dbReference type="EC" id="2.7.1.148" evidence="2 9"/>
<reference evidence="13" key="1">
    <citation type="submission" date="2017-06" db="EMBL/GenBank/DDBJ databases">
        <title>Genome analysis of Fimbriiglobus ruber SP5, the first member of the order Planctomycetales with confirmed chitinolytic capability.</title>
        <authorList>
            <person name="Ravin N.V."/>
            <person name="Rakitin A.L."/>
            <person name="Ivanova A.A."/>
            <person name="Beletsky A.V."/>
            <person name="Kulichevskaya I.S."/>
            <person name="Mardanov A.V."/>
            <person name="Dedysh S.N."/>
        </authorList>
    </citation>
    <scope>NUCLEOTIDE SEQUENCE [LARGE SCALE GENOMIC DNA]</scope>
    <source>
        <strain evidence="13">SP5</strain>
    </source>
</reference>
<dbReference type="UniPathway" id="UPA00056">
    <property type="reaction ID" value="UER00094"/>
</dbReference>
<dbReference type="InterPro" id="IPR020568">
    <property type="entry name" value="Ribosomal_Su5_D2-typ_SF"/>
</dbReference>
<comment type="catalytic activity">
    <reaction evidence="9">
        <text>4-CDP-2-C-methyl-D-erythritol + ATP = 4-CDP-2-C-methyl-D-erythritol 2-phosphate + ADP + H(+)</text>
        <dbReference type="Rhea" id="RHEA:18437"/>
        <dbReference type="ChEBI" id="CHEBI:15378"/>
        <dbReference type="ChEBI" id="CHEBI:30616"/>
        <dbReference type="ChEBI" id="CHEBI:57823"/>
        <dbReference type="ChEBI" id="CHEBI:57919"/>
        <dbReference type="ChEBI" id="CHEBI:456216"/>
        <dbReference type="EC" id="2.7.1.148"/>
    </reaction>
</comment>
<evidence type="ECO:0000313" key="12">
    <source>
        <dbReference type="EMBL" id="OWK35990.1"/>
    </source>
</evidence>
<dbReference type="PANTHER" id="PTHR43527">
    <property type="entry name" value="4-DIPHOSPHOCYTIDYL-2-C-METHYL-D-ERYTHRITOL KINASE, CHLOROPLASTIC"/>
    <property type="match status" value="1"/>
</dbReference>
<dbReference type="InterPro" id="IPR014721">
    <property type="entry name" value="Ribsml_uS5_D2-typ_fold_subgr"/>
</dbReference>
<dbReference type="Pfam" id="PF00288">
    <property type="entry name" value="GHMP_kinases_N"/>
    <property type="match status" value="1"/>
</dbReference>
<dbReference type="GO" id="GO:0019288">
    <property type="term" value="P:isopentenyl diphosphate biosynthetic process, methylerythritol 4-phosphate pathway"/>
    <property type="evidence" value="ECO:0007669"/>
    <property type="project" value="UniProtKB-UniRule"/>
</dbReference>
<evidence type="ECO:0000256" key="5">
    <source>
        <dbReference type="ARBA" id="ARBA00022741"/>
    </source>
</evidence>
<evidence type="ECO:0000259" key="10">
    <source>
        <dbReference type="Pfam" id="PF00288"/>
    </source>
</evidence>
<evidence type="ECO:0000256" key="3">
    <source>
        <dbReference type="ARBA" id="ARBA00017473"/>
    </source>
</evidence>
<keyword evidence="4 9" id="KW-0808">Transferase</keyword>
<evidence type="ECO:0000256" key="9">
    <source>
        <dbReference type="HAMAP-Rule" id="MF_00061"/>
    </source>
</evidence>